<evidence type="ECO:0000256" key="3">
    <source>
        <dbReference type="SAM" id="SignalP"/>
    </source>
</evidence>
<comment type="similarity">
    <text evidence="1">Belongs to the leucine-binding protein family.</text>
</comment>
<feature type="chain" id="PRO_5046505681" evidence="3">
    <location>
        <begin position="22"/>
        <end position="413"/>
    </location>
</feature>
<dbReference type="PANTHER" id="PTHR47235">
    <property type="entry name" value="BLR6548 PROTEIN"/>
    <property type="match status" value="1"/>
</dbReference>
<evidence type="ECO:0000313" key="5">
    <source>
        <dbReference type="EMBL" id="MBP2018848.1"/>
    </source>
</evidence>
<dbReference type="InterPro" id="IPR028081">
    <property type="entry name" value="Leu-bd"/>
</dbReference>
<sequence>MRKRKGFLALVGAFLILSLLAGCGGSRGSGTGDGGGSAAGGGSGASAAKEPIKVGGIFDITGATGDVGAPHAEGARAWFDYLNNELGGIDGRKVELIWGDYAYQVPKAVELYKKYVKEDKVVAVLGWGTGDTEAMKEMIAQDKVPYLSGSYAETLVDPSVTPYNFIVSSTYSQQARVLLDWIKEQKADAKVGMIFHDSPFGRAPLEDAKAYAAQIGLTWVGDAALPGAAADAVTQVLDLNNKGVEFIMIQNVVKGTAQVLKAVQQQGLSGKIRVVGMTYSVDETLLAAAGDAAEGFVGTPAFVFPYDEGPGIDEAVAYAEKIGKKREELTQKWLQGWVFGRILTEGLRRAGDNVTGESLKAAFETFQDVDLGGIGAPLTFTPTDHGGTDKARIYQVKNGRFEAITDFVEPKGK</sequence>
<dbReference type="PANTHER" id="PTHR47235:SF1">
    <property type="entry name" value="BLR6548 PROTEIN"/>
    <property type="match status" value="1"/>
</dbReference>
<reference evidence="5 6" key="1">
    <citation type="submission" date="2021-03" db="EMBL/GenBank/DDBJ databases">
        <title>Genomic Encyclopedia of Type Strains, Phase IV (KMG-IV): sequencing the most valuable type-strain genomes for metagenomic binning, comparative biology and taxonomic classification.</title>
        <authorList>
            <person name="Goeker M."/>
        </authorList>
    </citation>
    <scope>NUCLEOTIDE SEQUENCE [LARGE SCALE GENOMIC DNA]</scope>
    <source>
        <strain evidence="5 6">DSM 27138</strain>
    </source>
</reference>
<evidence type="ECO:0000256" key="1">
    <source>
        <dbReference type="ARBA" id="ARBA00010062"/>
    </source>
</evidence>
<keyword evidence="6" id="KW-1185">Reference proteome</keyword>
<protein>
    <submittedName>
        <fullName evidence="5">Branched-chain amino acid transport system substrate-binding protein</fullName>
    </submittedName>
</protein>
<evidence type="ECO:0000259" key="4">
    <source>
        <dbReference type="Pfam" id="PF13458"/>
    </source>
</evidence>
<name>A0ABS4JTJ1_9FIRM</name>
<proteinExistence type="inferred from homology"/>
<dbReference type="Proteomes" id="UP001519289">
    <property type="component" value="Unassembled WGS sequence"/>
</dbReference>
<dbReference type="PROSITE" id="PS51257">
    <property type="entry name" value="PROKAR_LIPOPROTEIN"/>
    <property type="match status" value="1"/>
</dbReference>
<dbReference type="RefSeq" id="WP_209466971.1">
    <property type="nucleotide sequence ID" value="NZ_JAGGLG010000018.1"/>
</dbReference>
<dbReference type="SUPFAM" id="SSF53822">
    <property type="entry name" value="Periplasmic binding protein-like I"/>
    <property type="match status" value="1"/>
</dbReference>
<dbReference type="InterPro" id="IPR028082">
    <property type="entry name" value="Peripla_BP_I"/>
</dbReference>
<organism evidence="5 6">
    <name type="scientific">Symbiobacterium terraclitae</name>
    <dbReference type="NCBI Taxonomy" id="557451"/>
    <lineage>
        <taxon>Bacteria</taxon>
        <taxon>Bacillati</taxon>
        <taxon>Bacillota</taxon>
        <taxon>Clostridia</taxon>
        <taxon>Eubacteriales</taxon>
        <taxon>Symbiobacteriaceae</taxon>
        <taxon>Symbiobacterium</taxon>
    </lineage>
</organism>
<dbReference type="Pfam" id="PF13458">
    <property type="entry name" value="Peripla_BP_6"/>
    <property type="match status" value="1"/>
</dbReference>
<dbReference type="EMBL" id="JAGGLG010000018">
    <property type="protein sequence ID" value="MBP2018848.1"/>
    <property type="molecule type" value="Genomic_DNA"/>
</dbReference>
<evidence type="ECO:0000313" key="6">
    <source>
        <dbReference type="Proteomes" id="UP001519289"/>
    </source>
</evidence>
<gene>
    <name evidence="5" type="ORF">J2Z79_002263</name>
</gene>
<feature type="domain" description="Leucine-binding protein" evidence="4">
    <location>
        <begin position="51"/>
        <end position="399"/>
    </location>
</feature>
<dbReference type="Gene3D" id="3.40.50.2300">
    <property type="match status" value="2"/>
</dbReference>
<dbReference type="CDD" id="cd06334">
    <property type="entry name" value="PBP1_ABC_ligand_binding-like"/>
    <property type="match status" value="1"/>
</dbReference>
<keyword evidence="2 3" id="KW-0732">Signal</keyword>
<feature type="signal peptide" evidence="3">
    <location>
        <begin position="1"/>
        <end position="21"/>
    </location>
</feature>
<accession>A0ABS4JTJ1</accession>
<evidence type="ECO:0000256" key="2">
    <source>
        <dbReference type="ARBA" id="ARBA00022729"/>
    </source>
</evidence>
<comment type="caution">
    <text evidence="5">The sequence shown here is derived from an EMBL/GenBank/DDBJ whole genome shotgun (WGS) entry which is preliminary data.</text>
</comment>